<evidence type="ECO:0000313" key="8">
    <source>
        <dbReference type="Proteomes" id="UP001497623"/>
    </source>
</evidence>
<dbReference type="SMART" id="SM00184">
    <property type="entry name" value="RING"/>
    <property type="match status" value="1"/>
</dbReference>
<keyword evidence="3" id="KW-0862">Zinc</keyword>
<dbReference type="SUPFAM" id="SSF57850">
    <property type="entry name" value="RING/U-box"/>
    <property type="match status" value="1"/>
</dbReference>
<dbReference type="InterPro" id="IPR047153">
    <property type="entry name" value="TRIM45/56/19-like"/>
</dbReference>
<protein>
    <submittedName>
        <fullName evidence="7">Uncharacterized protein</fullName>
    </submittedName>
</protein>
<reference evidence="7 8" key="1">
    <citation type="submission" date="2024-05" db="EMBL/GenBank/DDBJ databases">
        <authorList>
            <person name="Wallberg A."/>
        </authorList>
    </citation>
    <scope>NUCLEOTIDE SEQUENCE [LARGE SCALE GENOMIC DNA]</scope>
</reference>
<sequence length="172" mass="19498">MAGVEDGISCGVCCEDYEEGGARDPVMLYRCGHTFCRPCLLSLEENKRVETTFFRCPTCRKPHYNPRVADLPVNYALLSVSRKRPRKCPDTCDTHGDPLRLWCRECCSVICAMCAFEQHKDGDHTVVGVQVAAAEKKDEIVDLTEQVALRVNQEREKLTRRLNRIAHDLAKV</sequence>
<evidence type="ECO:0000259" key="6">
    <source>
        <dbReference type="PROSITE" id="PS50119"/>
    </source>
</evidence>
<dbReference type="GO" id="GO:0061630">
    <property type="term" value="F:ubiquitin protein ligase activity"/>
    <property type="evidence" value="ECO:0007669"/>
    <property type="project" value="TreeGrafter"/>
</dbReference>
<dbReference type="GO" id="GO:0005654">
    <property type="term" value="C:nucleoplasm"/>
    <property type="evidence" value="ECO:0007669"/>
    <property type="project" value="TreeGrafter"/>
</dbReference>
<keyword evidence="1" id="KW-0479">Metal-binding</keyword>
<accession>A0AAV2QQT1</accession>
<dbReference type="InterPro" id="IPR001841">
    <property type="entry name" value="Znf_RING"/>
</dbReference>
<gene>
    <name evidence="7" type="ORF">MNOR_LOCUS14771</name>
</gene>
<dbReference type="InterPro" id="IPR027370">
    <property type="entry name" value="Znf-RING_euk"/>
</dbReference>
<dbReference type="GO" id="GO:0008270">
    <property type="term" value="F:zinc ion binding"/>
    <property type="evidence" value="ECO:0007669"/>
    <property type="project" value="UniProtKB-KW"/>
</dbReference>
<dbReference type="PANTHER" id="PTHR25462">
    <property type="entry name" value="BONUS, ISOFORM C-RELATED"/>
    <property type="match status" value="1"/>
</dbReference>
<evidence type="ECO:0000256" key="2">
    <source>
        <dbReference type="ARBA" id="ARBA00022771"/>
    </source>
</evidence>
<dbReference type="EMBL" id="CAXKWB010008995">
    <property type="protein sequence ID" value="CAL4093270.1"/>
    <property type="molecule type" value="Genomic_DNA"/>
</dbReference>
<dbReference type="PROSITE" id="PS50119">
    <property type="entry name" value="ZF_BBOX"/>
    <property type="match status" value="1"/>
</dbReference>
<dbReference type="Proteomes" id="UP001497623">
    <property type="component" value="Unassembled WGS sequence"/>
</dbReference>
<dbReference type="PANTHER" id="PTHR25462:SF305">
    <property type="entry name" value="RING-TYPE DOMAIN-CONTAINING PROTEIN"/>
    <property type="match status" value="1"/>
</dbReference>
<dbReference type="Gene3D" id="3.30.40.10">
    <property type="entry name" value="Zinc/RING finger domain, C3HC4 (zinc finger)"/>
    <property type="match status" value="1"/>
</dbReference>
<feature type="non-terminal residue" evidence="7">
    <location>
        <position position="172"/>
    </location>
</feature>
<evidence type="ECO:0000256" key="1">
    <source>
        <dbReference type="ARBA" id="ARBA00022723"/>
    </source>
</evidence>
<dbReference type="InterPro" id="IPR017907">
    <property type="entry name" value="Znf_RING_CS"/>
</dbReference>
<keyword evidence="2 4" id="KW-0863">Zinc-finger</keyword>
<dbReference type="PROSITE" id="PS50089">
    <property type="entry name" value="ZF_RING_2"/>
    <property type="match status" value="1"/>
</dbReference>
<dbReference type="Gene3D" id="3.30.160.60">
    <property type="entry name" value="Classic Zinc Finger"/>
    <property type="match status" value="1"/>
</dbReference>
<evidence type="ECO:0000259" key="5">
    <source>
        <dbReference type="PROSITE" id="PS50089"/>
    </source>
</evidence>
<evidence type="ECO:0000256" key="4">
    <source>
        <dbReference type="PROSITE-ProRule" id="PRU00024"/>
    </source>
</evidence>
<evidence type="ECO:0000313" key="7">
    <source>
        <dbReference type="EMBL" id="CAL4093270.1"/>
    </source>
</evidence>
<name>A0AAV2QQT1_MEGNR</name>
<dbReference type="InterPro" id="IPR013083">
    <property type="entry name" value="Znf_RING/FYVE/PHD"/>
</dbReference>
<feature type="domain" description="RING-type" evidence="5">
    <location>
        <begin position="10"/>
        <end position="60"/>
    </location>
</feature>
<feature type="domain" description="B box-type" evidence="6">
    <location>
        <begin position="87"/>
        <end position="129"/>
    </location>
</feature>
<proteinExistence type="predicted"/>
<dbReference type="SUPFAM" id="SSF57845">
    <property type="entry name" value="B-box zinc-binding domain"/>
    <property type="match status" value="1"/>
</dbReference>
<dbReference type="InterPro" id="IPR000315">
    <property type="entry name" value="Znf_B-box"/>
</dbReference>
<dbReference type="PROSITE" id="PS00518">
    <property type="entry name" value="ZF_RING_1"/>
    <property type="match status" value="1"/>
</dbReference>
<dbReference type="Pfam" id="PF00643">
    <property type="entry name" value="zf-B_box"/>
    <property type="match status" value="1"/>
</dbReference>
<dbReference type="Pfam" id="PF13445">
    <property type="entry name" value="zf-RING_UBOX"/>
    <property type="match status" value="1"/>
</dbReference>
<evidence type="ECO:0000256" key="3">
    <source>
        <dbReference type="ARBA" id="ARBA00022833"/>
    </source>
</evidence>
<organism evidence="7 8">
    <name type="scientific">Meganyctiphanes norvegica</name>
    <name type="common">Northern krill</name>
    <name type="synonym">Thysanopoda norvegica</name>
    <dbReference type="NCBI Taxonomy" id="48144"/>
    <lineage>
        <taxon>Eukaryota</taxon>
        <taxon>Metazoa</taxon>
        <taxon>Ecdysozoa</taxon>
        <taxon>Arthropoda</taxon>
        <taxon>Crustacea</taxon>
        <taxon>Multicrustacea</taxon>
        <taxon>Malacostraca</taxon>
        <taxon>Eumalacostraca</taxon>
        <taxon>Eucarida</taxon>
        <taxon>Euphausiacea</taxon>
        <taxon>Euphausiidae</taxon>
        <taxon>Meganyctiphanes</taxon>
    </lineage>
</organism>
<dbReference type="AlphaFoldDB" id="A0AAV2QQT1"/>
<keyword evidence="8" id="KW-1185">Reference proteome</keyword>
<comment type="caution">
    <text evidence="7">The sequence shown here is derived from an EMBL/GenBank/DDBJ whole genome shotgun (WGS) entry which is preliminary data.</text>
</comment>
<dbReference type="SMART" id="SM00336">
    <property type="entry name" value="BBOX"/>
    <property type="match status" value="1"/>
</dbReference>